<name>A0A8X7SG49_BRACI</name>
<dbReference type="OrthoDB" id="124998at2759"/>
<gene>
    <name evidence="1" type="ORF">Bca52824_026266</name>
</gene>
<dbReference type="PANTHER" id="PTHR47150:SF7">
    <property type="entry name" value="NUCLEASE"/>
    <property type="match status" value="1"/>
</dbReference>
<proteinExistence type="predicted"/>
<dbReference type="PANTHER" id="PTHR47150">
    <property type="entry name" value="OS12G0169200 PROTEIN"/>
    <property type="match status" value="1"/>
</dbReference>
<dbReference type="EMBL" id="JAAMPC010000006">
    <property type="protein sequence ID" value="KAG2306518.1"/>
    <property type="molecule type" value="Genomic_DNA"/>
</dbReference>
<organism evidence="1 2">
    <name type="scientific">Brassica carinata</name>
    <name type="common">Ethiopian mustard</name>
    <name type="synonym">Abyssinian cabbage</name>
    <dbReference type="NCBI Taxonomy" id="52824"/>
    <lineage>
        <taxon>Eukaryota</taxon>
        <taxon>Viridiplantae</taxon>
        <taxon>Streptophyta</taxon>
        <taxon>Embryophyta</taxon>
        <taxon>Tracheophyta</taxon>
        <taxon>Spermatophyta</taxon>
        <taxon>Magnoliopsida</taxon>
        <taxon>eudicotyledons</taxon>
        <taxon>Gunneridae</taxon>
        <taxon>Pentapetalae</taxon>
        <taxon>rosids</taxon>
        <taxon>malvids</taxon>
        <taxon>Brassicales</taxon>
        <taxon>Brassicaceae</taxon>
        <taxon>Brassiceae</taxon>
        <taxon>Brassica</taxon>
    </lineage>
</organism>
<protein>
    <submittedName>
        <fullName evidence="1">Uncharacterized protein</fullName>
    </submittedName>
</protein>
<dbReference type="Proteomes" id="UP000886595">
    <property type="component" value="Unassembled WGS sequence"/>
</dbReference>
<evidence type="ECO:0000313" key="1">
    <source>
        <dbReference type="EMBL" id="KAG2306518.1"/>
    </source>
</evidence>
<keyword evidence="2" id="KW-1185">Reference proteome</keyword>
<dbReference type="AlphaFoldDB" id="A0A8X7SG49"/>
<evidence type="ECO:0000313" key="2">
    <source>
        <dbReference type="Proteomes" id="UP000886595"/>
    </source>
</evidence>
<sequence length="98" mass="11525">MFQRLFLHIIDAVKQQDNYFIKRRDSFGRLRLSTLQKVIAAIWILAYSMPADATYEYIKIRESTATECMKRFCRAIVEVFSECNLPLNPHFEGHPPSK</sequence>
<comment type="caution">
    <text evidence="1">The sequence shown here is derived from an EMBL/GenBank/DDBJ whole genome shotgun (WGS) entry which is preliminary data.</text>
</comment>
<reference evidence="1 2" key="1">
    <citation type="submission" date="2020-02" db="EMBL/GenBank/DDBJ databases">
        <authorList>
            <person name="Ma Q."/>
            <person name="Huang Y."/>
            <person name="Song X."/>
            <person name="Pei D."/>
        </authorList>
    </citation>
    <scope>NUCLEOTIDE SEQUENCE [LARGE SCALE GENOMIC DNA]</scope>
    <source>
        <strain evidence="1">Sxm20200214</strain>
        <tissue evidence="1">Leaf</tissue>
    </source>
</reference>
<accession>A0A8X7SG49</accession>